<evidence type="ECO:0000313" key="8">
    <source>
        <dbReference type="EMBL" id="KAK1526642.1"/>
    </source>
</evidence>
<evidence type="ECO:0000313" key="9">
    <source>
        <dbReference type="Proteomes" id="UP001241169"/>
    </source>
</evidence>
<organism evidence="8 9">
    <name type="scientific">Colletotrichum paranaense</name>
    <dbReference type="NCBI Taxonomy" id="1914294"/>
    <lineage>
        <taxon>Eukaryota</taxon>
        <taxon>Fungi</taxon>
        <taxon>Dikarya</taxon>
        <taxon>Ascomycota</taxon>
        <taxon>Pezizomycotina</taxon>
        <taxon>Sordariomycetes</taxon>
        <taxon>Hypocreomycetidae</taxon>
        <taxon>Glomerellales</taxon>
        <taxon>Glomerellaceae</taxon>
        <taxon>Colletotrichum</taxon>
        <taxon>Colletotrichum acutatum species complex</taxon>
    </lineage>
</organism>
<dbReference type="PROSITE" id="PS00136">
    <property type="entry name" value="SUBTILASE_ASP"/>
    <property type="match status" value="1"/>
</dbReference>
<accession>A0ABQ9S6H5</accession>
<evidence type="ECO:0000256" key="2">
    <source>
        <dbReference type="ARBA" id="ARBA00022670"/>
    </source>
</evidence>
<dbReference type="InterPro" id="IPR036852">
    <property type="entry name" value="Peptidase_S8/S53_dom_sf"/>
</dbReference>
<dbReference type="Proteomes" id="UP001241169">
    <property type="component" value="Unassembled WGS sequence"/>
</dbReference>
<comment type="caution">
    <text evidence="8">The sequence shown here is derived from an EMBL/GenBank/DDBJ whole genome shotgun (WGS) entry which is preliminary data.</text>
</comment>
<dbReference type="PROSITE" id="PS51892">
    <property type="entry name" value="SUBTILASE"/>
    <property type="match status" value="1"/>
</dbReference>
<dbReference type="GO" id="GO:0006508">
    <property type="term" value="P:proteolysis"/>
    <property type="evidence" value="ECO:0007669"/>
    <property type="project" value="UniProtKB-KW"/>
</dbReference>
<dbReference type="PANTHER" id="PTHR43806">
    <property type="entry name" value="PEPTIDASE S8"/>
    <property type="match status" value="1"/>
</dbReference>
<evidence type="ECO:0000259" key="7">
    <source>
        <dbReference type="Pfam" id="PF00082"/>
    </source>
</evidence>
<dbReference type="PANTHER" id="PTHR43806:SF11">
    <property type="entry name" value="CEREVISIN-RELATED"/>
    <property type="match status" value="1"/>
</dbReference>
<evidence type="ECO:0000256" key="6">
    <source>
        <dbReference type="SAM" id="MobiDB-lite"/>
    </source>
</evidence>
<dbReference type="SUPFAM" id="SSF52743">
    <property type="entry name" value="Subtilisin-like"/>
    <property type="match status" value="1"/>
</dbReference>
<gene>
    <name evidence="8" type="ORF">CPAR01_13170</name>
</gene>
<dbReference type="Gene3D" id="3.40.50.200">
    <property type="entry name" value="Peptidase S8/S53 domain"/>
    <property type="match status" value="1"/>
</dbReference>
<comment type="similarity">
    <text evidence="1 5">Belongs to the peptidase S8 family.</text>
</comment>
<dbReference type="EMBL" id="MOPA01000012">
    <property type="protein sequence ID" value="KAK1526642.1"/>
    <property type="molecule type" value="Genomic_DNA"/>
</dbReference>
<evidence type="ECO:0000256" key="5">
    <source>
        <dbReference type="PROSITE-ProRule" id="PRU01240"/>
    </source>
</evidence>
<dbReference type="CDD" id="cd00306">
    <property type="entry name" value="Peptidases_S8_S53"/>
    <property type="match status" value="1"/>
</dbReference>
<name>A0ABQ9S6H5_9PEZI</name>
<reference evidence="8 9" key="1">
    <citation type="submission" date="2016-10" db="EMBL/GenBank/DDBJ databases">
        <title>The genome sequence of Colletotrichum fioriniae PJ7.</title>
        <authorList>
            <person name="Baroncelli R."/>
        </authorList>
    </citation>
    <scope>NUCLEOTIDE SEQUENCE [LARGE SCALE GENOMIC DNA]</scope>
    <source>
        <strain evidence="8 9">IMI 384185</strain>
    </source>
</reference>
<dbReference type="InterPro" id="IPR023827">
    <property type="entry name" value="Peptidase_S8_Asp-AS"/>
</dbReference>
<keyword evidence="9" id="KW-1185">Reference proteome</keyword>
<feature type="region of interest" description="Disordered" evidence="6">
    <location>
        <begin position="1"/>
        <end position="88"/>
    </location>
</feature>
<keyword evidence="3 5" id="KW-0378">Hydrolase</keyword>
<feature type="active site" description="Charge relay system" evidence="5">
    <location>
        <position position="380"/>
    </location>
</feature>
<dbReference type="Pfam" id="PF00082">
    <property type="entry name" value="Peptidase_S8"/>
    <property type="match status" value="1"/>
</dbReference>
<dbReference type="InterPro" id="IPR050131">
    <property type="entry name" value="Peptidase_S8_subtilisin-like"/>
</dbReference>
<dbReference type="InterPro" id="IPR015500">
    <property type="entry name" value="Peptidase_S8_subtilisin-rel"/>
</dbReference>
<evidence type="ECO:0000256" key="1">
    <source>
        <dbReference type="ARBA" id="ARBA00011073"/>
    </source>
</evidence>
<protein>
    <submittedName>
        <fullName evidence="8">Thermostable alkaline protease</fullName>
    </submittedName>
</protein>
<feature type="active site" description="Charge relay system" evidence="5">
    <location>
        <position position="156"/>
    </location>
</feature>
<proteinExistence type="inferred from homology"/>
<sequence>MSFSMFSSGSSNRPTRAGSGDARSFPFQRHRVHPNESTHFDQPRPRANGPSTEATFRNESGSLSSGRDRLPAGRNAEIPFGATSGVDPQIRQPVRRSASGYAETSESESRLDIGTDIVQSIQNGEHWVKDFIKGRDTIIDTRHNKDVERIKITIIDTGLDRTHPFIVRRQWQEFRQTGNKSVALFKDFTTENPSAEAIDDEGHGTFIAGIVLQLAPFVELSIARVGITQVSLMDDPYAEEKVTAAINHAIDVWDADIISTSIALPRIKTSAFREAVSRATWKNKIICASGGNFGGSRANVAFPARLLGVFKIFASDHHGNNCAFTPRPGLDADFCFSILGQDVVSIWPEALYRKDTGLTVVDKRSSKKHPGLWVAMSGSSYATPIVASIVALLYHFYDANYFEMDLGPGLEFKTIEAIRAILLKMSMAPSVGQHNYLNPWVGRDNYFNFRGEEDGVAFFTQMLRHCLNAWNK</sequence>
<keyword evidence="4 5" id="KW-0720">Serine protease</keyword>
<evidence type="ECO:0000256" key="4">
    <source>
        <dbReference type="ARBA" id="ARBA00022825"/>
    </source>
</evidence>
<evidence type="ECO:0000256" key="3">
    <source>
        <dbReference type="ARBA" id="ARBA00022801"/>
    </source>
</evidence>
<feature type="active site" description="Charge relay system" evidence="5">
    <location>
        <position position="203"/>
    </location>
</feature>
<feature type="domain" description="Peptidase S8/S53" evidence="7">
    <location>
        <begin position="150"/>
        <end position="399"/>
    </location>
</feature>
<dbReference type="InterPro" id="IPR000209">
    <property type="entry name" value="Peptidase_S8/S53_dom"/>
</dbReference>
<keyword evidence="2 5" id="KW-0645">Protease</keyword>
<feature type="compositionally biased region" description="Polar residues" evidence="6">
    <location>
        <begin position="49"/>
        <end position="65"/>
    </location>
</feature>
<dbReference type="RefSeq" id="XP_060343817.1">
    <property type="nucleotide sequence ID" value="XM_060497424.1"/>
</dbReference>
<dbReference type="GeneID" id="85381323"/>
<dbReference type="PRINTS" id="PR00723">
    <property type="entry name" value="SUBTILISIN"/>
</dbReference>
<feature type="compositionally biased region" description="Low complexity" evidence="6">
    <location>
        <begin position="1"/>
        <end position="11"/>
    </location>
</feature>
<feature type="compositionally biased region" description="Basic and acidic residues" evidence="6">
    <location>
        <begin position="33"/>
        <end position="44"/>
    </location>
</feature>
<dbReference type="GO" id="GO:0008233">
    <property type="term" value="F:peptidase activity"/>
    <property type="evidence" value="ECO:0007669"/>
    <property type="project" value="UniProtKB-KW"/>
</dbReference>